<feature type="transmembrane region" description="Helical" evidence="1">
    <location>
        <begin position="41"/>
        <end position="66"/>
    </location>
</feature>
<accession>A0A323TJF2</accession>
<comment type="caution">
    <text evidence="2">The sequence shown here is derived from an EMBL/GenBank/DDBJ whole genome shotgun (WGS) entry which is preliminary data.</text>
</comment>
<feature type="transmembrane region" description="Helical" evidence="1">
    <location>
        <begin position="15"/>
        <end position="35"/>
    </location>
</feature>
<proteinExistence type="predicted"/>
<evidence type="ECO:0000313" key="3">
    <source>
        <dbReference type="Proteomes" id="UP000248214"/>
    </source>
</evidence>
<feature type="transmembrane region" description="Helical" evidence="1">
    <location>
        <begin position="175"/>
        <end position="194"/>
    </location>
</feature>
<organism evidence="2 3">
    <name type="scientific">Salipaludibacillus keqinensis</name>
    <dbReference type="NCBI Taxonomy" id="2045207"/>
    <lineage>
        <taxon>Bacteria</taxon>
        <taxon>Bacillati</taxon>
        <taxon>Bacillota</taxon>
        <taxon>Bacilli</taxon>
        <taxon>Bacillales</taxon>
        <taxon>Bacillaceae</taxon>
    </lineage>
</organism>
<name>A0A323TJF2_9BACI</name>
<dbReference type="EMBL" id="PDOD01000001">
    <property type="protein sequence ID" value="PYZ95242.1"/>
    <property type="molecule type" value="Genomic_DNA"/>
</dbReference>
<keyword evidence="1" id="KW-0472">Membrane</keyword>
<gene>
    <name evidence="2" type="ORF">CR194_06935</name>
</gene>
<keyword evidence="1" id="KW-1133">Transmembrane helix</keyword>
<keyword evidence="1" id="KW-0812">Transmembrane</keyword>
<sequence length="268" mass="30518">MWLALVKKEWQESTFRFLVCLALLTIVYVFIYTMMATATPLVVFIGVVVVLLHVFYLFLTLLASLIKEWKEHTSHLWMNLPVPGWKLLSAKVAIGFSQFMILIIYGMVAVDIMLQKLINLSFAGSGIDYTESLNIGLNLYRELSPWIVLMISQGALQLGLAALFIFVFSKVIRPFGWLIAIIITFAANHLLSAVKNTEGYQTITQWVPLLDGQQVHEKVAIHLLQPVEAELNEQIIQTIYLGQVVAEVLFILVVFWMITWLFDQKAEL</sequence>
<feature type="transmembrane region" description="Helical" evidence="1">
    <location>
        <begin position="146"/>
        <end position="168"/>
    </location>
</feature>
<dbReference type="Proteomes" id="UP000248214">
    <property type="component" value="Unassembled WGS sequence"/>
</dbReference>
<dbReference type="RefSeq" id="WP_110608877.1">
    <property type="nucleotide sequence ID" value="NZ_PDOD01000001.1"/>
</dbReference>
<evidence type="ECO:0000256" key="1">
    <source>
        <dbReference type="SAM" id="Phobius"/>
    </source>
</evidence>
<dbReference type="AlphaFoldDB" id="A0A323TJF2"/>
<dbReference type="OrthoDB" id="2884965at2"/>
<keyword evidence="3" id="KW-1185">Reference proteome</keyword>
<evidence type="ECO:0000313" key="2">
    <source>
        <dbReference type="EMBL" id="PYZ95242.1"/>
    </source>
</evidence>
<feature type="transmembrane region" description="Helical" evidence="1">
    <location>
        <begin position="87"/>
        <end position="108"/>
    </location>
</feature>
<reference evidence="2 3" key="1">
    <citation type="submission" date="2017-10" db="EMBL/GenBank/DDBJ databases">
        <title>Bacillus sp. nov., a halophilic bacterium isolated from a Keqin Lake.</title>
        <authorList>
            <person name="Wang H."/>
        </authorList>
    </citation>
    <scope>NUCLEOTIDE SEQUENCE [LARGE SCALE GENOMIC DNA]</scope>
    <source>
        <strain evidence="2 3">KQ-12</strain>
    </source>
</reference>
<feature type="transmembrane region" description="Helical" evidence="1">
    <location>
        <begin position="240"/>
        <end position="262"/>
    </location>
</feature>
<protein>
    <submittedName>
        <fullName evidence="2">Uncharacterized protein</fullName>
    </submittedName>
</protein>